<dbReference type="HAMAP" id="MF_01987">
    <property type="entry name" value="Ribokinase"/>
    <property type="match status" value="1"/>
</dbReference>
<dbReference type="GO" id="GO:0005524">
    <property type="term" value="F:ATP binding"/>
    <property type="evidence" value="ECO:0007669"/>
    <property type="project" value="UniProtKB-UniRule"/>
</dbReference>
<feature type="binding site" evidence="9">
    <location>
        <begin position="37"/>
        <end position="41"/>
    </location>
    <ligand>
        <name>substrate</name>
    </ligand>
</feature>
<dbReference type="AlphaFoldDB" id="A0A2S5JGT5"/>
<keyword evidence="1 9" id="KW-0808">Transferase</keyword>
<dbReference type="Pfam" id="PF00294">
    <property type="entry name" value="PfkB"/>
    <property type="match status" value="1"/>
</dbReference>
<dbReference type="InterPro" id="IPR011611">
    <property type="entry name" value="PfkB_dom"/>
</dbReference>
<feature type="binding site" evidence="9">
    <location>
        <begin position="213"/>
        <end position="218"/>
    </location>
    <ligand>
        <name>ATP</name>
        <dbReference type="ChEBI" id="CHEBI:30616"/>
    </ligand>
</feature>
<feature type="binding site" evidence="9">
    <location>
        <position position="279"/>
    </location>
    <ligand>
        <name>K(+)</name>
        <dbReference type="ChEBI" id="CHEBI:29103"/>
    </ligand>
</feature>
<reference evidence="11 12" key="1">
    <citation type="submission" date="2018-01" db="EMBL/GenBank/DDBJ databases">
        <title>Genomic Encyclopedia of Archaeal and Bacterial Type Strains, Phase II (KMG-II): from individual species to whole genera.</title>
        <authorList>
            <person name="Goeker M."/>
        </authorList>
    </citation>
    <scope>NUCLEOTIDE SEQUENCE [LARGE SCALE GENOMIC DNA]</scope>
    <source>
        <strain evidence="11 12">DSM 12048</strain>
    </source>
</reference>
<evidence type="ECO:0000313" key="12">
    <source>
        <dbReference type="Proteomes" id="UP000239736"/>
    </source>
</evidence>
<organism evidence="11 12">
    <name type="scientific">Albidovulum inexpectatum</name>
    <dbReference type="NCBI Taxonomy" id="196587"/>
    <lineage>
        <taxon>Bacteria</taxon>
        <taxon>Pseudomonadati</taxon>
        <taxon>Pseudomonadota</taxon>
        <taxon>Alphaproteobacteria</taxon>
        <taxon>Rhodobacterales</taxon>
        <taxon>Paracoccaceae</taxon>
        <taxon>Albidovulum</taxon>
    </lineage>
</organism>
<evidence type="ECO:0000256" key="8">
    <source>
        <dbReference type="ARBA" id="ARBA00023277"/>
    </source>
</evidence>
<evidence type="ECO:0000256" key="3">
    <source>
        <dbReference type="ARBA" id="ARBA00022741"/>
    </source>
</evidence>
<dbReference type="EMBL" id="PRDS01000004">
    <property type="protein sequence ID" value="PPB80726.1"/>
    <property type="molecule type" value="Genomic_DNA"/>
</dbReference>
<evidence type="ECO:0000256" key="1">
    <source>
        <dbReference type="ARBA" id="ARBA00022679"/>
    </source>
</evidence>
<evidence type="ECO:0000256" key="7">
    <source>
        <dbReference type="ARBA" id="ARBA00022958"/>
    </source>
</evidence>
<comment type="pathway">
    <text evidence="9">Carbohydrate metabolism; D-ribose degradation; D-ribose 5-phosphate from beta-D-ribopyranose: step 2/2.</text>
</comment>
<dbReference type="OrthoDB" id="9792663at2"/>
<evidence type="ECO:0000256" key="6">
    <source>
        <dbReference type="ARBA" id="ARBA00022842"/>
    </source>
</evidence>
<keyword evidence="4 9" id="KW-0418">Kinase</keyword>
<evidence type="ECO:0000256" key="5">
    <source>
        <dbReference type="ARBA" id="ARBA00022840"/>
    </source>
</evidence>
<accession>A0A2S5JGT5</accession>
<dbReference type="EC" id="2.7.1.15" evidence="9"/>
<feature type="binding site" evidence="9">
    <location>
        <position position="242"/>
    </location>
    <ligand>
        <name>K(+)</name>
        <dbReference type="ChEBI" id="CHEBI:29103"/>
    </ligand>
</feature>
<dbReference type="CDD" id="cd01174">
    <property type="entry name" value="ribokinase"/>
    <property type="match status" value="1"/>
</dbReference>
<feature type="binding site" evidence="9">
    <location>
        <begin position="245"/>
        <end position="246"/>
    </location>
    <ligand>
        <name>ATP</name>
        <dbReference type="ChEBI" id="CHEBI:30616"/>
    </ligand>
</feature>
<comment type="subunit">
    <text evidence="9">Homodimer.</text>
</comment>
<dbReference type="InterPro" id="IPR002139">
    <property type="entry name" value="Ribo/fructo_kinase"/>
</dbReference>
<feature type="binding site" evidence="9">
    <location>
        <begin position="9"/>
        <end position="11"/>
    </location>
    <ligand>
        <name>substrate</name>
    </ligand>
</feature>
<feature type="binding site" evidence="9">
    <location>
        <position position="246"/>
    </location>
    <ligand>
        <name>substrate</name>
    </ligand>
</feature>
<comment type="caution">
    <text evidence="11">The sequence shown here is derived from an EMBL/GenBank/DDBJ whole genome shotgun (WGS) entry which is preliminary data.</text>
</comment>
<keyword evidence="12" id="KW-1185">Reference proteome</keyword>
<comment type="cofactor">
    <cofactor evidence="9">
        <name>Mg(2+)</name>
        <dbReference type="ChEBI" id="CHEBI:18420"/>
    </cofactor>
    <text evidence="9">Requires a divalent cation, most likely magnesium in vivo, as an electrophilic catalyst to aid phosphoryl group transfer. It is the chelate of the metal and the nucleotide that is the actual substrate.</text>
</comment>
<keyword evidence="3 9" id="KW-0547">Nucleotide-binding</keyword>
<evidence type="ECO:0000313" key="11">
    <source>
        <dbReference type="EMBL" id="PPB80726.1"/>
    </source>
</evidence>
<name>A0A2S5JGT5_9RHOB</name>
<feature type="binding site" evidence="9">
    <location>
        <position position="240"/>
    </location>
    <ligand>
        <name>K(+)</name>
        <dbReference type="ChEBI" id="CHEBI:29103"/>
    </ligand>
</feature>
<keyword evidence="6 9" id="KW-0460">Magnesium</keyword>
<comment type="activity regulation">
    <text evidence="9">Activated by a monovalent cation that binds near, but not in, the active site. The most likely occupant of the site in vivo is potassium. Ion binding induces a conformational change that may alter substrate affinity.</text>
</comment>
<dbReference type="PRINTS" id="PR00990">
    <property type="entry name" value="RIBOKINASE"/>
</dbReference>
<dbReference type="GO" id="GO:0005829">
    <property type="term" value="C:cytosol"/>
    <property type="evidence" value="ECO:0007669"/>
    <property type="project" value="TreeGrafter"/>
</dbReference>
<protein>
    <recommendedName>
        <fullName evidence="9">Ribokinase</fullName>
        <shortName evidence="9">RK</shortName>
        <ecNumber evidence="9">2.7.1.15</ecNumber>
    </recommendedName>
</protein>
<dbReference type="InterPro" id="IPR011877">
    <property type="entry name" value="Ribokinase"/>
</dbReference>
<dbReference type="Gene3D" id="3.40.1190.20">
    <property type="match status" value="1"/>
</dbReference>
<dbReference type="PANTHER" id="PTHR10584:SF166">
    <property type="entry name" value="RIBOKINASE"/>
    <property type="match status" value="1"/>
</dbReference>
<proteinExistence type="inferred from homology"/>
<dbReference type="UniPathway" id="UPA00916">
    <property type="reaction ID" value="UER00889"/>
</dbReference>
<gene>
    <name evidence="9" type="primary">rbsK</name>
    <name evidence="11" type="ORF">LV82_01458</name>
</gene>
<keyword evidence="2 9" id="KW-0479">Metal-binding</keyword>
<comment type="catalytic activity">
    <reaction evidence="9">
        <text>D-ribose + ATP = D-ribose 5-phosphate + ADP + H(+)</text>
        <dbReference type="Rhea" id="RHEA:13697"/>
        <dbReference type="ChEBI" id="CHEBI:15378"/>
        <dbReference type="ChEBI" id="CHEBI:30616"/>
        <dbReference type="ChEBI" id="CHEBI:47013"/>
        <dbReference type="ChEBI" id="CHEBI:78346"/>
        <dbReference type="ChEBI" id="CHEBI:456216"/>
        <dbReference type="EC" id="2.7.1.15"/>
    </reaction>
</comment>
<dbReference type="GO" id="GO:0019303">
    <property type="term" value="P:D-ribose catabolic process"/>
    <property type="evidence" value="ECO:0007669"/>
    <property type="project" value="UniProtKB-UniRule"/>
</dbReference>
<feature type="binding site" evidence="9">
    <location>
        <position position="137"/>
    </location>
    <ligand>
        <name>substrate</name>
    </ligand>
</feature>
<keyword evidence="8 9" id="KW-0119">Carbohydrate metabolism</keyword>
<evidence type="ECO:0000259" key="10">
    <source>
        <dbReference type="Pfam" id="PF00294"/>
    </source>
</evidence>
<comment type="caution">
    <text evidence="9">Lacks conserved residue(s) required for the propagation of feature annotation.</text>
</comment>
<feature type="binding site" evidence="9">
    <location>
        <position position="181"/>
    </location>
    <ligand>
        <name>ATP</name>
        <dbReference type="ChEBI" id="CHEBI:30616"/>
    </ligand>
</feature>
<keyword evidence="9" id="KW-0963">Cytoplasm</keyword>
<dbReference type="PANTHER" id="PTHR10584">
    <property type="entry name" value="SUGAR KINASE"/>
    <property type="match status" value="1"/>
</dbReference>
<dbReference type="GO" id="GO:0046872">
    <property type="term" value="F:metal ion binding"/>
    <property type="evidence" value="ECO:0007669"/>
    <property type="project" value="UniProtKB-KW"/>
</dbReference>
<feature type="active site" description="Proton acceptor" evidence="9">
    <location>
        <position position="246"/>
    </location>
</feature>
<feature type="domain" description="Carbohydrate kinase PfkB" evidence="10">
    <location>
        <begin position="3"/>
        <end position="288"/>
    </location>
</feature>
<feature type="binding site" evidence="9">
    <location>
        <position position="281"/>
    </location>
    <ligand>
        <name>K(+)</name>
        <dbReference type="ChEBI" id="CHEBI:29103"/>
    </ligand>
</feature>
<dbReference type="InterPro" id="IPR029056">
    <property type="entry name" value="Ribokinase-like"/>
</dbReference>
<evidence type="ECO:0000256" key="2">
    <source>
        <dbReference type="ARBA" id="ARBA00022723"/>
    </source>
</evidence>
<comment type="function">
    <text evidence="9">Catalyzes the phosphorylation of ribose at O-5 in a reaction requiring ATP and magnesium. The resulting D-ribose-5-phosphate can then be used either for sythesis of nucleotides, histidine, and tryptophan, or as a component of the pentose phosphate pathway.</text>
</comment>
<dbReference type="RefSeq" id="WP_104070352.1">
    <property type="nucleotide sequence ID" value="NZ_PRDS01000004.1"/>
</dbReference>
<evidence type="ECO:0000256" key="9">
    <source>
        <dbReference type="HAMAP-Rule" id="MF_01987"/>
    </source>
</evidence>
<sequence length="298" mass="29644">MIRVLGSINIDITMKGARLPGPGETVPATHHFLAPGGKGANQALAAARAGVRVAMAGAVGRDSHADLALANLHQAGIDLEAVARLDEPTGAALIMVAEDGENAIMVHPGANGRVDALLARAACIGLGPHDVLLLQQEIPRAAVAEAIAAARSAGARSILNIAPLKDWTEQVAAEADIVIGNEHELAGLARAIGAPDDSPETLAARLGRIVVATLGPRGALACAPGQPPVSAPAPVVEAIDTVGAGDAFCGYFAAALAEGAPLPDALGLGVAAGSLTCTRPGAQAAIPARADVDRLCSA</sequence>
<comment type="similarity">
    <text evidence="9">Belongs to the carbohydrate kinase PfkB family. Ribokinase subfamily.</text>
</comment>
<feature type="binding site" evidence="9">
    <location>
        <position position="276"/>
    </location>
    <ligand>
        <name>K(+)</name>
        <dbReference type="ChEBI" id="CHEBI:29103"/>
    </ligand>
</feature>
<evidence type="ECO:0000256" key="4">
    <source>
        <dbReference type="ARBA" id="ARBA00022777"/>
    </source>
</evidence>
<keyword evidence="7 9" id="KW-0630">Potassium</keyword>
<dbReference type="Proteomes" id="UP000239736">
    <property type="component" value="Unassembled WGS sequence"/>
</dbReference>
<dbReference type="GO" id="GO:0004747">
    <property type="term" value="F:ribokinase activity"/>
    <property type="evidence" value="ECO:0007669"/>
    <property type="project" value="UniProtKB-UniRule"/>
</dbReference>
<keyword evidence="5 9" id="KW-0067">ATP-binding</keyword>
<comment type="subcellular location">
    <subcellularLocation>
        <location evidence="9">Cytoplasm</location>
    </subcellularLocation>
</comment>
<dbReference type="SUPFAM" id="SSF53613">
    <property type="entry name" value="Ribokinase-like"/>
    <property type="match status" value="1"/>
</dbReference>